<keyword evidence="2" id="KW-0238">DNA-binding</keyword>
<evidence type="ECO:0000256" key="1">
    <source>
        <dbReference type="ARBA" id="ARBA00023015"/>
    </source>
</evidence>
<keyword evidence="3" id="KW-0804">Transcription</keyword>
<dbReference type="Gene3D" id="2.170.150.80">
    <property type="entry name" value="NAC domain"/>
    <property type="match status" value="1"/>
</dbReference>
<evidence type="ECO:0000256" key="2">
    <source>
        <dbReference type="ARBA" id="ARBA00023125"/>
    </source>
</evidence>
<keyword evidence="1" id="KW-0805">Transcription regulation</keyword>
<dbReference type="PANTHER" id="PTHR31719:SF164">
    <property type="entry name" value="NAC DOMAIN-CONTAINING PROTEIN"/>
    <property type="match status" value="1"/>
</dbReference>
<dbReference type="AlphaFoldDB" id="A0A8B8PUU8"/>
<evidence type="ECO:0000256" key="5">
    <source>
        <dbReference type="SAM" id="MobiDB-lite"/>
    </source>
</evidence>
<dbReference type="GeneID" id="115746455"/>
<accession>A0A8B8PUU8</accession>
<protein>
    <submittedName>
        <fullName evidence="8">NAC domain-containing protein 2-like</fullName>
    </submittedName>
</protein>
<dbReference type="InterPro" id="IPR036093">
    <property type="entry name" value="NAC_dom_sf"/>
</dbReference>
<feature type="compositionally biased region" description="Polar residues" evidence="5">
    <location>
        <begin position="196"/>
        <end position="211"/>
    </location>
</feature>
<feature type="region of interest" description="Disordered" evidence="5">
    <location>
        <begin position="155"/>
        <end position="213"/>
    </location>
</feature>
<dbReference type="RefSeq" id="XP_030538077.2">
    <property type="nucleotide sequence ID" value="XM_030682217.2"/>
</dbReference>
<dbReference type="Proteomes" id="UP000827889">
    <property type="component" value="Chromosome 3"/>
</dbReference>
<dbReference type="GO" id="GO:0003677">
    <property type="term" value="F:DNA binding"/>
    <property type="evidence" value="ECO:0007669"/>
    <property type="project" value="UniProtKB-KW"/>
</dbReference>
<gene>
    <name evidence="8" type="primary">LOC115746455</name>
</gene>
<keyword evidence="7" id="KW-1185">Reference proteome</keyword>
<keyword evidence="4" id="KW-0539">Nucleus</keyword>
<evidence type="ECO:0000313" key="8">
    <source>
        <dbReference type="RefSeq" id="XP_030538077.2"/>
    </source>
</evidence>
<proteinExistence type="predicted"/>
<dbReference type="SUPFAM" id="SSF101941">
    <property type="entry name" value="NAC domain"/>
    <property type="match status" value="1"/>
</dbReference>
<organism evidence="7 8">
    <name type="scientific">Rhodamnia argentea</name>
    <dbReference type="NCBI Taxonomy" id="178133"/>
    <lineage>
        <taxon>Eukaryota</taxon>
        <taxon>Viridiplantae</taxon>
        <taxon>Streptophyta</taxon>
        <taxon>Embryophyta</taxon>
        <taxon>Tracheophyta</taxon>
        <taxon>Spermatophyta</taxon>
        <taxon>Magnoliopsida</taxon>
        <taxon>eudicotyledons</taxon>
        <taxon>Gunneridae</taxon>
        <taxon>Pentapetalae</taxon>
        <taxon>rosids</taxon>
        <taxon>malvids</taxon>
        <taxon>Myrtales</taxon>
        <taxon>Myrtaceae</taxon>
        <taxon>Myrtoideae</taxon>
        <taxon>Myrteae</taxon>
        <taxon>Australasian group</taxon>
        <taxon>Rhodamnia</taxon>
    </lineage>
</organism>
<dbReference type="KEGG" id="rarg:115746455"/>
<evidence type="ECO:0000256" key="3">
    <source>
        <dbReference type="ARBA" id="ARBA00023163"/>
    </source>
</evidence>
<feature type="domain" description="NAC" evidence="6">
    <location>
        <begin position="4"/>
        <end position="147"/>
    </location>
</feature>
<dbReference type="InterPro" id="IPR003441">
    <property type="entry name" value="NAC-dom"/>
</dbReference>
<dbReference type="GO" id="GO:0048731">
    <property type="term" value="P:system development"/>
    <property type="evidence" value="ECO:0007669"/>
    <property type="project" value="TreeGrafter"/>
</dbReference>
<dbReference type="PROSITE" id="PS51005">
    <property type="entry name" value="NAC"/>
    <property type="match status" value="1"/>
</dbReference>
<evidence type="ECO:0000256" key="4">
    <source>
        <dbReference type="ARBA" id="ARBA00023242"/>
    </source>
</evidence>
<dbReference type="GO" id="GO:0006355">
    <property type="term" value="P:regulation of DNA-templated transcription"/>
    <property type="evidence" value="ECO:0007669"/>
    <property type="project" value="InterPro"/>
</dbReference>
<dbReference type="PANTHER" id="PTHR31719">
    <property type="entry name" value="NAC TRANSCRIPTION FACTOR 56"/>
    <property type="match status" value="1"/>
</dbReference>
<evidence type="ECO:0000259" key="6">
    <source>
        <dbReference type="PROSITE" id="PS51005"/>
    </source>
</evidence>
<name>A0A8B8PUU8_9MYRT</name>
<evidence type="ECO:0000313" key="7">
    <source>
        <dbReference type="Proteomes" id="UP000827889"/>
    </source>
</evidence>
<reference evidence="8" key="1">
    <citation type="submission" date="2025-08" db="UniProtKB">
        <authorList>
            <consortium name="RefSeq"/>
        </authorList>
    </citation>
    <scope>IDENTIFICATION</scope>
    <source>
        <tissue evidence="8">Leaf</tissue>
    </source>
</reference>
<dbReference type="Pfam" id="PF02365">
    <property type="entry name" value="NAM"/>
    <property type="match status" value="1"/>
</dbReference>
<sequence length="340" mass="38335">MPVRYRGLRFLPTDDELFFHYLMPRLHGEPLPDPDVVRDCDVYGGDPWKIFGKDRDEKSYVFTMLKKKSKSRVDRTTGSGTWKGEQSYKIKGSQGEVVGYKKLFTFEPKASSSAEADKADNGHWIMYEYSKHPHNDTECVLCVISNKYAEEASKKARQNLHSRVQLEEESRRAKKARPHRDDLTNADDIPSVALPPSTTATARAQPSTSPPFNEDEVVIPQNICGPTSPDFAGDANRNSHPAPTTTMAVPEDIRCPADLPAFGGANASTFSTTSTAVPSLYREWANQLKNVEFTPLVKYLLCKAVEDRAQALHARNDLRVEFQPIIRRIDEHHVSNCNYY</sequence>